<dbReference type="SMART" id="SM00173">
    <property type="entry name" value="RAS"/>
    <property type="match status" value="1"/>
</dbReference>
<dbReference type="PROSITE" id="PS51421">
    <property type="entry name" value="RAS"/>
    <property type="match status" value="1"/>
</dbReference>
<dbReference type="SUPFAM" id="SSF52540">
    <property type="entry name" value="P-loop containing nucleoside triphosphate hydrolases"/>
    <property type="match status" value="1"/>
</dbReference>
<evidence type="ECO:0000256" key="1">
    <source>
        <dbReference type="ARBA" id="ARBA00006270"/>
    </source>
</evidence>
<dbReference type="SUPFAM" id="SSF54928">
    <property type="entry name" value="RNA-binding domain, RBD"/>
    <property type="match status" value="1"/>
</dbReference>
<dbReference type="Gene3D" id="3.40.50.300">
    <property type="entry name" value="P-loop containing nucleotide triphosphate hydrolases"/>
    <property type="match status" value="1"/>
</dbReference>
<feature type="region of interest" description="Disordered" evidence="4">
    <location>
        <begin position="252"/>
        <end position="276"/>
    </location>
</feature>
<dbReference type="InterPro" id="IPR050227">
    <property type="entry name" value="Rab"/>
</dbReference>
<organism evidence="5 6">
    <name type="scientific">Trichinella nativa</name>
    <dbReference type="NCBI Taxonomy" id="6335"/>
    <lineage>
        <taxon>Eukaryota</taxon>
        <taxon>Metazoa</taxon>
        <taxon>Ecdysozoa</taxon>
        <taxon>Nematoda</taxon>
        <taxon>Enoplea</taxon>
        <taxon>Dorylaimia</taxon>
        <taxon>Trichinellida</taxon>
        <taxon>Trichinellidae</taxon>
        <taxon>Trichinella</taxon>
    </lineage>
</organism>
<evidence type="ECO:0000313" key="6">
    <source>
        <dbReference type="Proteomes" id="UP000054721"/>
    </source>
</evidence>
<dbReference type="SMART" id="SM00174">
    <property type="entry name" value="RHO"/>
    <property type="match status" value="1"/>
</dbReference>
<sequence>MCYVVRLCNLPPEARPVDISDLFCPLNIPSGNIFIIGGPMGEAFVTFGTASEADRALSYDGCIVMQDVVQIWPSSVQEMRNAVCRVHSIDTRLYNAPNLHKMHINPSAKQRPTLIPTPPDVMLSPVVRKEGLLSNPYAVNGITNCLLPTPVVVNEPFPVADFDYSDFNAKQNNQQSSQVSRIRRALLPDPVPNVEQEVSIDVEDVPDLPVQTNGESDAPMEEISTFEFDAESLSAAVEKLIEEIRFSVPDKKEQKESLLRESNEEEFSQNGQISQLEEQSELEVAEVVEQVKEEKSEDCKFALLISNVPAEASLSDVRQQLAFLNPLSIKQLKGSETAALNVKPIMFMMVEGEAALLRTLLLQDQVIISGSSVNFKKVELQLAAETLGCSVEELFVDDSEALGEKISDLEVSVQLSSRELLLTGDNVDEIVQTIPEWLKAGRIEHENLFIEGGKSIRVTFRSVTDCEKAFKLSVSFFDSKQVSVVAVEDNNNNNDNNIESSSSKYIHFTMTPSLGEISDSESFDEEEESLLRANFLCLHTVRSLAKEVLVAIVRALPCNRHCPKRMYSVKQKQETYFVIQFYNSSSCDIFFKRCHENFDFHKTPIWQCCRTEAMKLLRSGFRRVIFDSGPREDWWCKTRRRLTKIYAPHKSDFFLSDAIISKIGPVNRLIILRNLPGSCKLTRKIIRRIRQLPPVEDAVLFPIDDSQSRSSIVLLLKSTSDVETIWKLFHCRVLFKRTLLAFRSVFYNMGTDFGNPLRKFKLVFLGEQSVGKTSLITRFMYDSFDNTYQATIGIDFLSKTMYLEDRTVRLQLWDTAGQERFRSLIPSYIRDSTVAVVVYDITNANSFHQTSKWIDDVRTERGSDVIIMLVGNKTDLSDKRQVSSEEGERKAKELNVMFIETSAKAGLHVKQLFRRVAAALPGMDETPTRPTQDVVRISTQNDVKSQGLQDGGCWFK</sequence>
<dbReference type="InterPro" id="IPR001806">
    <property type="entry name" value="Small_GTPase"/>
</dbReference>
<dbReference type="GO" id="GO:0003676">
    <property type="term" value="F:nucleic acid binding"/>
    <property type="evidence" value="ECO:0007669"/>
    <property type="project" value="InterPro"/>
</dbReference>
<keyword evidence="2" id="KW-0547">Nucleotide-binding</keyword>
<dbReference type="PROSITE" id="PS51419">
    <property type="entry name" value="RAB"/>
    <property type="match status" value="1"/>
</dbReference>
<dbReference type="SMART" id="SM00176">
    <property type="entry name" value="RAN"/>
    <property type="match status" value="1"/>
</dbReference>
<dbReference type="SMART" id="SM00175">
    <property type="entry name" value="RAB"/>
    <property type="match status" value="1"/>
</dbReference>
<dbReference type="PRINTS" id="PR00449">
    <property type="entry name" value="RASTRNSFRMNG"/>
</dbReference>
<evidence type="ECO:0000256" key="4">
    <source>
        <dbReference type="SAM" id="MobiDB-lite"/>
    </source>
</evidence>
<evidence type="ECO:0000313" key="5">
    <source>
        <dbReference type="EMBL" id="KRZ59888.1"/>
    </source>
</evidence>
<dbReference type="GO" id="GO:0005525">
    <property type="term" value="F:GTP binding"/>
    <property type="evidence" value="ECO:0007669"/>
    <property type="project" value="UniProtKB-KW"/>
</dbReference>
<gene>
    <name evidence="5" type="primary">RAB6A</name>
    <name evidence="5" type="ORF">T02_11649</name>
</gene>
<dbReference type="EMBL" id="JYDW01000036">
    <property type="protein sequence ID" value="KRZ59888.1"/>
    <property type="molecule type" value="Genomic_DNA"/>
</dbReference>
<dbReference type="STRING" id="6335.A0A0V1LK57"/>
<keyword evidence="3" id="KW-0342">GTP-binding</keyword>
<dbReference type="FunFam" id="3.40.50.300:FF:000139">
    <property type="entry name" value="ras-related protein Rab-6A isoform X1"/>
    <property type="match status" value="1"/>
</dbReference>
<accession>A0A0V1LK57</accession>
<protein>
    <submittedName>
        <fullName evidence="5">Ras-related protein Rab-6A</fullName>
    </submittedName>
</protein>
<evidence type="ECO:0000256" key="2">
    <source>
        <dbReference type="ARBA" id="ARBA00022741"/>
    </source>
</evidence>
<dbReference type="InterPro" id="IPR012677">
    <property type="entry name" value="Nucleotide-bd_a/b_plait_sf"/>
</dbReference>
<comment type="caution">
    <text evidence="5">The sequence shown here is derived from an EMBL/GenBank/DDBJ whole genome shotgun (WGS) entry which is preliminary data.</text>
</comment>
<dbReference type="OrthoDB" id="2588702at2759"/>
<dbReference type="InterPro" id="IPR005225">
    <property type="entry name" value="Small_GTP-bd"/>
</dbReference>
<dbReference type="PROSITE" id="PS51420">
    <property type="entry name" value="RHO"/>
    <property type="match status" value="1"/>
</dbReference>
<reference evidence="5 6" key="1">
    <citation type="submission" date="2015-05" db="EMBL/GenBank/DDBJ databases">
        <title>Evolution of Trichinella species and genotypes.</title>
        <authorList>
            <person name="Korhonen P.K."/>
            <person name="Edoardo P."/>
            <person name="Giuseppe L.R."/>
            <person name="Gasser R.B."/>
        </authorList>
    </citation>
    <scope>NUCLEOTIDE SEQUENCE [LARGE SCALE GENOMIC DNA]</scope>
    <source>
        <strain evidence="5">ISS10</strain>
    </source>
</reference>
<dbReference type="NCBIfam" id="TIGR00231">
    <property type="entry name" value="small_GTP"/>
    <property type="match status" value="1"/>
</dbReference>
<dbReference type="GO" id="GO:0003924">
    <property type="term" value="F:GTPase activity"/>
    <property type="evidence" value="ECO:0007669"/>
    <property type="project" value="InterPro"/>
</dbReference>
<evidence type="ECO:0000256" key="3">
    <source>
        <dbReference type="ARBA" id="ARBA00023134"/>
    </source>
</evidence>
<dbReference type="AlphaFoldDB" id="A0A0V1LK57"/>
<name>A0A0V1LK57_9BILA</name>
<dbReference type="Proteomes" id="UP000054721">
    <property type="component" value="Unassembled WGS sequence"/>
</dbReference>
<dbReference type="InterPro" id="IPR027417">
    <property type="entry name" value="P-loop_NTPase"/>
</dbReference>
<dbReference type="InterPro" id="IPR035979">
    <property type="entry name" value="RBD_domain_sf"/>
</dbReference>
<proteinExistence type="inferred from homology"/>
<feature type="compositionally biased region" description="Basic and acidic residues" evidence="4">
    <location>
        <begin position="252"/>
        <end position="262"/>
    </location>
</feature>
<comment type="similarity">
    <text evidence="1">Belongs to the small GTPase superfamily. Rab family.</text>
</comment>
<dbReference type="Gene3D" id="3.30.70.330">
    <property type="match status" value="1"/>
</dbReference>
<keyword evidence="6" id="KW-1185">Reference proteome</keyword>
<dbReference type="PANTHER" id="PTHR47977">
    <property type="entry name" value="RAS-RELATED PROTEIN RAB"/>
    <property type="match status" value="1"/>
</dbReference>
<dbReference type="Pfam" id="PF00071">
    <property type="entry name" value="Ras"/>
    <property type="match status" value="1"/>
</dbReference>
<dbReference type="CDD" id="cd01861">
    <property type="entry name" value="Rab6"/>
    <property type="match status" value="1"/>
</dbReference>